<gene>
    <name evidence="1" type="ORF">KDL01_12595</name>
</gene>
<proteinExistence type="predicted"/>
<evidence type="ECO:0000313" key="1">
    <source>
        <dbReference type="EMBL" id="MBR7834110.1"/>
    </source>
</evidence>
<evidence type="ECO:0000313" key="2">
    <source>
        <dbReference type="Proteomes" id="UP000675781"/>
    </source>
</evidence>
<reference evidence="1" key="1">
    <citation type="submission" date="2021-04" db="EMBL/GenBank/DDBJ databases">
        <title>Genome based classification of Actinospica acidithermotolerans sp. nov., an actinobacterium isolated from an Indonesian hot spring.</title>
        <authorList>
            <person name="Kusuma A.B."/>
            <person name="Putra K.E."/>
            <person name="Nafisah S."/>
            <person name="Loh J."/>
            <person name="Nouioui I."/>
            <person name="Goodfellow M."/>
        </authorList>
    </citation>
    <scope>NUCLEOTIDE SEQUENCE</scope>
    <source>
        <strain evidence="1">CSCA 57</strain>
    </source>
</reference>
<comment type="caution">
    <text evidence="1">The sequence shown here is derived from an EMBL/GenBank/DDBJ whole genome shotgun (WGS) entry which is preliminary data.</text>
</comment>
<dbReference type="RefSeq" id="WP_212528632.1">
    <property type="nucleotide sequence ID" value="NZ_JAGSOG010000048.1"/>
</dbReference>
<organism evidence="1 2">
    <name type="scientific">Actinospica durhamensis</name>
    <dbReference type="NCBI Taxonomy" id="1508375"/>
    <lineage>
        <taxon>Bacteria</taxon>
        <taxon>Bacillati</taxon>
        <taxon>Actinomycetota</taxon>
        <taxon>Actinomycetes</taxon>
        <taxon>Catenulisporales</taxon>
        <taxon>Actinospicaceae</taxon>
        <taxon>Actinospica</taxon>
    </lineage>
</organism>
<accession>A0A941EKF7</accession>
<keyword evidence="2" id="KW-1185">Reference proteome</keyword>
<name>A0A941EKF7_9ACTN</name>
<dbReference type="Proteomes" id="UP000675781">
    <property type="component" value="Unassembled WGS sequence"/>
</dbReference>
<sequence length="109" mass="11913">MRRPDPLLEAISKDASGEHARSDPYRVSVLVGGALLTGYVFSSGAFVDDALPADLAAAYRQQRLEDDAAEYLHLHTDETRQGAADASMMDVRIPLDRVDAWWIATPIAT</sequence>
<dbReference type="AlphaFoldDB" id="A0A941EKF7"/>
<dbReference type="EMBL" id="JAGSOG010000048">
    <property type="protein sequence ID" value="MBR7834110.1"/>
    <property type="molecule type" value="Genomic_DNA"/>
</dbReference>
<protein>
    <submittedName>
        <fullName evidence="1">Uncharacterized protein</fullName>
    </submittedName>
</protein>